<evidence type="ECO:0000256" key="2">
    <source>
        <dbReference type="ARBA" id="ARBA00002954"/>
    </source>
</evidence>
<dbReference type="Pfam" id="PF02119">
    <property type="entry name" value="FlgI"/>
    <property type="match status" value="1"/>
</dbReference>
<evidence type="ECO:0000256" key="4">
    <source>
        <dbReference type="ARBA" id="ARBA00004370"/>
    </source>
</evidence>
<dbReference type="Gene3D" id="1.10.530.10">
    <property type="match status" value="1"/>
</dbReference>
<comment type="subcellular location">
    <subcellularLocation>
        <location evidence="3">Bacterial flagellum basal body</location>
    </subcellularLocation>
    <subcellularLocation>
        <location evidence="4">Membrane</location>
    </subcellularLocation>
    <subcellularLocation>
        <location evidence="5">Periplasm</location>
    </subcellularLocation>
</comment>
<dbReference type="PROSITE" id="PS51257">
    <property type="entry name" value="PROKAR_LIPOPROTEIN"/>
    <property type="match status" value="1"/>
</dbReference>
<dbReference type="InterPro" id="IPR002901">
    <property type="entry name" value="MGlyc_endo_b_GlcNAc-like_dom"/>
</dbReference>
<evidence type="ECO:0000256" key="5">
    <source>
        <dbReference type="ARBA" id="ARBA00004418"/>
    </source>
</evidence>
<evidence type="ECO:0000256" key="11">
    <source>
        <dbReference type="ARBA" id="ARBA00023143"/>
    </source>
</evidence>
<dbReference type="Gene3D" id="2.10.70.40">
    <property type="entry name" value="peptidoglycan hydrolase"/>
    <property type="match status" value="1"/>
</dbReference>
<evidence type="ECO:0000256" key="13">
    <source>
        <dbReference type="ARBA" id="ARBA00030835"/>
    </source>
</evidence>
<accession>A0A7R8VZU8</accession>
<dbReference type="Pfam" id="PF01832">
    <property type="entry name" value="Glucosaminidase"/>
    <property type="match status" value="1"/>
</dbReference>
<feature type="chain" id="PRO_5043769934" description="Peptidoglycan hydrolase FlgJ" evidence="15">
    <location>
        <begin position="26"/>
        <end position="856"/>
    </location>
</feature>
<dbReference type="Pfam" id="PF10135">
    <property type="entry name" value="Rod-binding"/>
    <property type="match status" value="1"/>
</dbReference>
<dbReference type="InterPro" id="IPR000527">
    <property type="entry name" value="Flag_Lring"/>
</dbReference>
<evidence type="ECO:0000256" key="14">
    <source>
        <dbReference type="SAM" id="MobiDB-lite"/>
    </source>
</evidence>
<reference evidence="16" key="1">
    <citation type="submission" date="2020-11" db="EMBL/GenBank/DDBJ databases">
        <authorList>
            <person name="Tran Van P."/>
        </authorList>
    </citation>
    <scope>NUCLEOTIDE SEQUENCE</scope>
</reference>
<sequence length="856" mass="90796">MYRKLIQSGKAITLIYAALTLSACATQQAMQKPDYQPAMPVVVEKTATVNGSIYNSSNNRFLFEDLKARRVGDLITVILDEQTNAKKEASTNTNKDSTVEVPGPTVFGLPVTKNGRPLLDTSITSNTAFAGSGDSSQSNSLSGNITVTVAEVLANGNMLVKGEKLLTLNNGSEVVQISGIVRAVDVTPQNTVVSTQIANANITYSVALIIASLDVMADRVKDLASVAGVRENQLLGYGLVVGLDGTGDSSSAFTEQSMRSMLSQYGVTIPPGTKISPKNVAAVSIHATLPPFTKPGQTIDITASSLANAKSLRGGSLLMTPLRGADGEVYAIAQGDLIVGGLGVSGADGSRITINVPSVGRIPNGATVERNVPTSFASSADVILNLHSPDFTTAKRLEQAINTKLGSHQAEALDAVSIKVKAPQSISQKVAFVSFLESIDVDPGEAAAKIIINSRTGTIVIGNHVAVMPAAVTHGSLTVTIDEGVAISQPNAFSDGQTVTAPVSNVTVTQEDSRMFKLEKGVTLNDIVQAVNQVGAAPGDLVAILEALKQAVYTNFEGLAHLKTEAGKQSDVARSEVAQQFEALFIQTMLKSMRAATPGDSLTSSEQMKMYQDLMDKQMALDMSKRRGIGIADIIERQLLPQGSSSNEAITGDNQGSTLSFVTNLWYPVKQSPPGTELEPAPSSGKEMHPLWESPEQFVSSLMPAARKAARELGTEPEAILAIAALETGWGKHVIPKHNGISSYNLFGIKATDRSSPEQVHITTLEYRNGAMEKVKQPFRTYSSATSSVADFSAFLRENPRYEGVLRNSTSPEEFLEGIHSAGYATDPDYTTKALAVLKKIQNMDQKSITVANNIL</sequence>
<protein>
    <recommendedName>
        <fullName evidence="7">Peptidoglycan hydrolase FlgJ</fullName>
    </recommendedName>
    <alternativeName>
        <fullName evidence="13">Muramidase FlgJ</fullName>
    </alternativeName>
</protein>
<dbReference type="PANTHER" id="PTHR30381">
    <property type="entry name" value="FLAGELLAR P-RING PERIPLASMIC PROTEIN FLGI"/>
    <property type="match status" value="1"/>
</dbReference>
<dbReference type="EMBL" id="OB660025">
    <property type="protein sequence ID" value="CAD7222057.1"/>
    <property type="molecule type" value="Genomic_DNA"/>
</dbReference>
<keyword evidence="10" id="KW-0472">Membrane</keyword>
<comment type="function">
    <text evidence="1">Assembles around the rod to form the L-ring and probably protects the motor/basal body from shearing forces during rotation.</text>
</comment>
<feature type="region of interest" description="Disordered" evidence="14">
    <location>
        <begin position="85"/>
        <end position="105"/>
    </location>
</feature>
<evidence type="ECO:0000256" key="9">
    <source>
        <dbReference type="ARBA" id="ARBA00022764"/>
    </source>
</evidence>
<dbReference type="InterPro" id="IPR013377">
    <property type="entry name" value="FlgJ"/>
</dbReference>
<name>A0A7R8VZU8_9CRUS</name>
<keyword evidence="12" id="KW-0326">Glycosidase</keyword>
<keyword evidence="12" id="KW-0378">Hydrolase</keyword>
<dbReference type="InterPro" id="IPR001782">
    <property type="entry name" value="Flag_FlgI"/>
</dbReference>
<dbReference type="NCBIfam" id="TIGR02541">
    <property type="entry name" value="flagell_FlgJ"/>
    <property type="match status" value="1"/>
</dbReference>
<dbReference type="HAMAP" id="MF_00415">
    <property type="entry name" value="FlgH"/>
    <property type="match status" value="1"/>
</dbReference>
<evidence type="ECO:0000256" key="15">
    <source>
        <dbReference type="SAM" id="SignalP"/>
    </source>
</evidence>
<evidence type="ECO:0000256" key="6">
    <source>
        <dbReference type="ARBA" id="ARBA00006880"/>
    </source>
</evidence>
<evidence type="ECO:0000313" key="16">
    <source>
        <dbReference type="EMBL" id="CAD7222057.1"/>
    </source>
</evidence>
<comment type="similarity">
    <text evidence="6">In the N-terminal section; belongs to the FlgJ family.</text>
</comment>
<evidence type="ECO:0000256" key="3">
    <source>
        <dbReference type="ARBA" id="ARBA00004117"/>
    </source>
</evidence>
<dbReference type="HAMAP" id="MF_00416">
    <property type="entry name" value="FlgI"/>
    <property type="match status" value="1"/>
</dbReference>
<dbReference type="OrthoDB" id="8300257at2759"/>
<dbReference type="InterPro" id="IPR019301">
    <property type="entry name" value="Flagellar_prot_FlgJ_N"/>
</dbReference>
<feature type="signal peptide" evidence="15">
    <location>
        <begin position="1"/>
        <end position="25"/>
    </location>
</feature>
<dbReference type="AlphaFoldDB" id="A0A7R8VZU8"/>
<dbReference type="NCBIfam" id="NF003676">
    <property type="entry name" value="PRK05303.1"/>
    <property type="match status" value="1"/>
</dbReference>
<keyword evidence="9" id="KW-0574">Periplasm</keyword>
<dbReference type="PANTHER" id="PTHR30381:SF0">
    <property type="entry name" value="FLAGELLAR P-RING PROTEIN"/>
    <property type="match status" value="1"/>
</dbReference>
<evidence type="ECO:0000256" key="8">
    <source>
        <dbReference type="ARBA" id="ARBA00022729"/>
    </source>
</evidence>
<dbReference type="GO" id="GO:0005198">
    <property type="term" value="F:structural molecule activity"/>
    <property type="evidence" value="ECO:0007669"/>
    <property type="project" value="InterPro"/>
</dbReference>
<keyword evidence="8 15" id="KW-0732">Signal</keyword>
<dbReference type="PRINTS" id="PR01010">
    <property type="entry name" value="FLGPRINGFLGI"/>
</dbReference>
<dbReference type="GO" id="GO:0016798">
    <property type="term" value="F:hydrolase activity, acting on glycosyl bonds"/>
    <property type="evidence" value="ECO:0007669"/>
    <property type="project" value="UniProtKB-KW"/>
</dbReference>
<dbReference type="GO" id="GO:0016020">
    <property type="term" value="C:membrane"/>
    <property type="evidence" value="ECO:0007669"/>
    <property type="project" value="UniProtKB-SubCell"/>
</dbReference>
<evidence type="ECO:0000256" key="12">
    <source>
        <dbReference type="ARBA" id="ARBA00023295"/>
    </source>
</evidence>
<gene>
    <name evidence="16" type="ORF">CTOB1V02_LOCUS76</name>
</gene>
<proteinExistence type="inferred from homology"/>
<comment type="function">
    <text evidence="2">Flagellum-specific muramidase which hydrolyzes the peptidoglycan layer to assemble the rod structure in the periplasmic space.</text>
</comment>
<keyword evidence="11" id="KW-0975">Bacterial flagellum</keyword>
<organism evidence="16">
    <name type="scientific">Cyprideis torosa</name>
    <dbReference type="NCBI Taxonomy" id="163714"/>
    <lineage>
        <taxon>Eukaryota</taxon>
        <taxon>Metazoa</taxon>
        <taxon>Ecdysozoa</taxon>
        <taxon>Arthropoda</taxon>
        <taxon>Crustacea</taxon>
        <taxon>Oligostraca</taxon>
        <taxon>Ostracoda</taxon>
        <taxon>Podocopa</taxon>
        <taxon>Podocopida</taxon>
        <taxon>Cytherocopina</taxon>
        <taxon>Cytheroidea</taxon>
        <taxon>Cytherideidae</taxon>
        <taxon>Cyprideis</taxon>
    </lineage>
</organism>
<evidence type="ECO:0000256" key="1">
    <source>
        <dbReference type="ARBA" id="ARBA00002591"/>
    </source>
</evidence>
<dbReference type="GO" id="GO:0003774">
    <property type="term" value="F:cytoskeletal motor activity"/>
    <property type="evidence" value="ECO:0007669"/>
    <property type="project" value="InterPro"/>
</dbReference>
<dbReference type="SMART" id="SM00047">
    <property type="entry name" value="LYZ2"/>
    <property type="match status" value="1"/>
</dbReference>
<evidence type="ECO:0000256" key="10">
    <source>
        <dbReference type="ARBA" id="ARBA00023136"/>
    </source>
</evidence>
<dbReference type="Pfam" id="PF02107">
    <property type="entry name" value="FlgH"/>
    <property type="match status" value="1"/>
</dbReference>
<dbReference type="GO" id="GO:0004040">
    <property type="term" value="F:amidase activity"/>
    <property type="evidence" value="ECO:0007669"/>
    <property type="project" value="InterPro"/>
</dbReference>
<evidence type="ECO:0000256" key="7">
    <source>
        <dbReference type="ARBA" id="ARBA00013433"/>
    </source>
</evidence>